<feature type="region of interest" description="Disordered" evidence="1">
    <location>
        <begin position="180"/>
        <end position="203"/>
    </location>
</feature>
<feature type="compositionally biased region" description="Basic and acidic residues" evidence="1">
    <location>
        <begin position="265"/>
        <end position="286"/>
    </location>
</feature>
<feature type="region of interest" description="Disordered" evidence="1">
    <location>
        <begin position="112"/>
        <end position="137"/>
    </location>
</feature>
<dbReference type="Proteomes" id="UP000077051">
    <property type="component" value="Unassembled WGS sequence"/>
</dbReference>
<dbReference type="AlphaFoldDB" id="A0A168J9Q1"/>
<protein>
    <submittedName>
        <fullName evidence="3">Uncharacterized protein</fullName>
    </submittedName>
</protein>
<comment type="caution">
    <text evidence="3">The sequence shown here is derived from an EMBL/GenBank/DDBJ whole genome shotgun (WGS) entry which is preliminary data.</text>
</comment>
<keyword evidence="2" id="KW-0472">Membrane</keyword>
<gene>
    <name evidence="3" type="ORF">MUCCIDRAFT_164849</name>
</gene>
<accession>A0A168J9Q1</accession>
<feature type="compositionally biased region" description="Low complexity" evidence="1">
    <location>
        <begin position="112"/>
        <end position="136"/>
    </location>
</feature>
<feature type="region of interest" description="Disordered" evidence="1">
    <location>
        <begin position="232"/>
        <end position="297"/>
    </location>
</feature>
<dbReference type="EMBL" id="AMYB01000006">
    <property type="protein sequence ID" value="OAD00931.1"/>
    <property type="molecule type" value="Genomic_DNA"/>
</dbReference>
<keyword evidence="2" id="KW-1133">Transmembrane helix</keyword>
<feature type="transmembrane region" description="Helical" evidence="2">
    <location>
        <begin position="148"/>
        <end position="171"/>
    </location>
</feature>
<feature type="compositionally biased region" description="Polar residues" evidence="1">
    <location>
        <begin position="287"/>
        <end position="297"/>
    </location>
</feature>
<dbReference type="STRING" id="747725.A0A168J9Q1"/>
<name>A0A168J9Q1_MUCCL</name>
<evidence type="ECO:0000313" key="4">
    <source>
        <dbReference type="Proteomes" id="UP000077051"/>
    </source>
</evidence>
<evidence type="ECO:0000256" key="1">
    <source>
        <dbReference type="SAM" id="MobiDB-lite"/>
    </source>
</evidence>
<keyword evidence="2" id="KW-0812">Transmembrane</keyword>
<dbReference type="VEuPathDB" id="FungiDB:MUCCIDRAFT_164849"/>
<feature type="compositionally biased region" description="Low complexity" evidence="1">
    <location>
        <begin position="252"/>
        <end position="264"/>
    </location>
</feature>
<proteinExistence type="predicted"/>
<dbReference type="OrthoDB" id="5594955at2759"/>
<reference evidence="3 4" key="1">
    <citation type="submission" date="2015-06" db="EMBL/GenBank/DDBJ databases">
        <title>Expansion of signal transduction pathways in fungi by whole-genome duplication.</title>
        <authorList>
            <consortium name="DOE Joint Genome Institute"/>
            <person name="Corrochano L.M."/>
            <person name="Kuo A."/>
            <person name="Marcet-Houben M."/>
            <person name="Polaino S."/>
            <person name="Salamov A."/>
            <person name="Villalobos J.M."/>
            <person name="Alvarez M.I."/>
            <person name="Avalos J."/>
            <person name="Benito E.P."/>
            <person name="Benoit I."/>
            <person name="Burger G."/>
            <person name="Camino L.P."/>
            <person name="Canovas D."/>
            <person name="Cerda-Olmedo E."/>
            <person name="Cheng J.-F."/>
            <person name="Dominguez A."/>
            <person name="Elias M."/>
            <person name="Eslava A.P."/>
            <person name="Glaser F."/>
            <person name="Grimwood J."/>
            <person name="Gutierrez G."/>
            <person name="Heitman J."/>
            <person name="Henrissat B."/>
            <person name="Iturriaga E.A."/>
            <person name="Lang B.F."/>
            <person name="Lavin J.L."/>
            <person name="Lee S."/>
            <person name="Li W."/>
            <person name="Lindquist E."/>
            <person name="Lopez-Garcia S."/>
            <person name="Luque E.M."/>
            <person name="Marcos A.T."/>
            <person name="Martin J."/>
            <person name="Mccluskey K."/>
            <person name="Medina H.R."/>
            <person name="Miralles-Duran A."/>
            <person name="Miyazaki A."/>
            <person name="Munoz-Torres E."/>
            <person name="Oguiza J.A."/>
            <person name="Ohm R."/>
            <person name="Olmedo M."/>
            <person name="Orejas M."/>
            <person name="Ortiz-Castellanos L."/>
            <person name="Pisabarro A.G."/>
            <person name="Rodriguez-Romero J."/>
            <person name="Ruiz-Herrera J."/>
            <person name="Ruiz-Vazquez R."/>
            <person name="Sanz C."/>
            <person name="Schackwitz W."/>
            <person name="Schmutz J."/>
            <person name="Shahriari M."/>
            <person name="Shelest E."/>
            <person name="Silva-Franco F."/>
            <person name="Soanes D."/>
            <person name="Syed K."/>
            <person name="Tagua V.G."/>
            <person name="Talbot N.J."/>
            <person name="Thon M."/>
            <person name="De Vries R.P."/>
            <person name="Wiebenga A."/>
            <person name="Yadav J.S."/>
            <person name="Braun E.L."/>
            <person name="Baker S."/>
            <person name="Garre V."/>
            <person name="Horwitz B."/>
            <person name="Torres-Martinez S."/>
            <person name="Idnurm A."/>
            <person name="Herrera-Estrella A."/>
            <person name="Gabaldon T."/>
            <person name="Grigoriev I.V."/>
        </authorList>
    </citation>
    <scope>NUCLEOTIDE SEQUENCE [LARGE SCALE GENOMIC DNA]</scope>
    <source>
        <strain evidence="3 4">CBS 277.49</strain>
    </source>
</reference>
<organism evidence="3 4">
    <name type="scientific">Mucor lusitanicus CBS 277.49</name>
    <dbReference type="NCBI Taxonomy" id="747725"/>
    <lineage>
        <taxon>Eukaryota</taxon>
        <taxon>Fungi</taxon>
        <taxon>Fungi incertae sedis</taxon>
        <taxon>Mucoromycota</taxon>
        <taxon>Mucoromycotina</taxon>
        <taxon>Mucoromycetes</taxon>
        <taxon>Mucorales</taxon>
        <taxon>Mucorineae</taxon>
        <taxon>Mucoraceae</taxon>
        <taxon>Mucor</taxon>
    </lineage>
</organism>
<feature type="compositionally biased region" description="Polar residues" evidence="1">
    <location>
        <begin position="186"/>
        <end position="203"/>
    </location>
</feature>
<keyword evidence="4" id="KW-1185">Reference proteome</keyword>
<sequence>MDERYRSRNHLEVENTLDLYLLHQPTEGTYEVIKTWPGQERTKGVLVQHIDNSWYPSQISDNSPNVSWTMYFYIVGADYDIQTDLALIPTQHNFFPVPQIFTLIQISRNTTATTPSTTTMSSSPTSTPSSVAAVTSGSNNGNKKLPGWAIAVIVIASLLFIAAVAALIWAYKRYKKRSNTNRRNEASFTSEKPQLGLNSDAHQSSSILSSTDALMIADTFRQFMRKPEWNEELELQKQQQKQGAGGDGTEAGGDATTTTAATTTRSEEERKRLGDQLLERQLKKEGTQVQSIDKFNH</sequence>
<evidence type="ECO:0000313" key="3">
    <source>
        <dbReference type="EMBL" id="OAD00931.1"/>
    </source>
</evidence>
<evidence type="ECO:0000256" key="2">
    <source>
        <dbReference type="SAM" id="Phobius"/>
    </source>
</evidence>